<dbReference type="AlphaFoldDB" id="A0AAV0U4C1"/>
<evidence type="ECO:0000313" key="5">
    <source>
        <dbReference type="EMBL" id="CAI5731457.1"/>
    </source>
</evidence>
<dbReference type="GO" id="GO:0003729">
    <property type="term" value="F:mRNA binding"/>
    <property type="evidence" value="ECO:0007669"/>
    <property type="project" value="TreeGrafter"/>
</dbReference>
<reference evidence="5" key="2">
    <citation type="submission" date="2022-12" db="EMBL/GenBank/DDBJ databases">
        <authorList>
            <person name="Webb A."/>
        </authorList>
    </citation>
    <scope>NUCLEOTIDE SEQUENCE</scope>
    <source>
        <strain evidence="5">Pf2</strain>
    </source>
</reference>
<comment type="caution">
    <text evidence="5">The sequence shown here is derived from an EMBL/GenBank/DDBJ whole genome shotgun (WGS) entry which is preliminary data.</text>
</comment>
<dbReference type="InterPro" id="IPR045059">
    <property type="entry name" value="Ribosomal_uL29_euk"/>
</dbReference>
<dbReference type="GO" id="GO:0003735">
    <property type="term" value="F:structural constituent of ribosome"/>
    <property type="evidence" value="ECO:0007669"/>
    <property type="project" value="InterPro"/>
</dbReference>
<dbReference type="FunFam" id="1.10.287.310:FF:000002">
    <property type="entry name" value="60S ribosomal protein L35"/>
    <property type="match status" value="1"/>
</dbReference>
<evidence type="ECO:0000313" key="7">
    <source>
        <dbReference type="Proteomes" id="UP001159659"/>
    </source>
</evidence>
<dbReference type="Proteomes" id="UP001157938">
    <property type="component" value="Unassembled WGS sequence"/>
</dbReference>
<dbReference type="EMBL" id="CAKLBC010001858">
    <property type="protein sequence ID" value="CAH0494010.1"/>
    <property type="molecule type" value="Genomic_DNA"/>
</dbReference>
<dbReference type="Pfam" id="PF00831">
    <property type="entry name" value="Ribosomal_L29"/>
    <property type="match status" value="1"/>
</dbReference>
<organism evidence="5 7">
    <name type="scientific">Peronospora farinosa</name>
    <dbReference type="NCBI Taxonomy" id="134698"/>
    <lineage>
        <taxon>Eukaryota</taxon>
        <taxon>Sar</taxon>
        <taxon>Stramenopiles</taxon>
        <taxon>Oomycota</taxon>
        <taxon>Peronosporomycetes</taxon>
        <taxon>Peronosporales</taxon>
        <taxon>Peronosporaceae</taxon>
        <taxon>Peronospora</taxon>
    </lineage>
</organism>
<protein>
    <recommendedName>
        <fullName evidence="8">Ribosomal protein L29</fullName>
    </recommendedName>
</protein>
<dbReference type="GO" id="GO:0006412">
    <property type="term" value="P:translation"/>
    <property type="evidence" value="ECO:0007669"/>
    <property type="project" value="InterPro"/>
</dbReference>
<dbReference type="PANTHER" id="PTHR45722:SF2">
    <property type="entry name" value="LARGE RIBOSOMAL SUBUNIT PROTEIN UL29-RELATED"/>
    <property type="match status" value="1"/>
</dbReference>
<dbReference type="InterPro" id="IPR018254">
    <property type="entry name" value="Ribosomal_uL29_CS"/>
</dbReference>
<reference evidence="4 6" key="1">
    <citation type="submission" date="2021-11" db="EMBL/GenBank/DDBJ databases">
        <authorList>
            <person name="Islam A."/>
            <person name="Islam S."/>
            <person name="Flora M.S."/>
            <person name="Rahman M."/>
            <person name="Ziaur R.M."/>
            <person name="Epstein J.H."/>
            <person name="Hassan M."/>
            <person name="Klassen M."/>
            <person name="Woodard K."/>
            <person name="Webb A."/>
            <person name="Webby R.J."/>
            <person name="El Zowalaty M.E."/>
        </authorList>
    </citation>
    <scope>NUCLEOTIDE SEQUENCE [LARGE SCALE GENOMIC DNA]</scope>
    <source>
        <strain evidence="4">Pf1</strain>
    </source>
</reference>
<dbReference type="EMBL" id="CANTFK010000863">
    <property type="protein sequence ID" value="CAI5731457.1"/>
    <property type="molecule type" value="Genomic_DNA"/>
</dbReference>
<comment type="similarity">
    <text evidence="1">Belongs to the universal ribosomal protein uL29 family.</text>
</comment>
<keyword evidence="3" id="KW-0687">Ribonucleoprotein</keyword>
<dbReference type="HAMAP" id="MF_00374">
    <property type="entry name" value="Ribosomal_uL29"/>
    <property type="match status" value="1"/>
</dbReference>
<dbReference type="PANTHER" id="PTHR45722">
    <property type="entry name" value="60S RIBOSOMAL PROTEIN L35"/>
    <property type="match status" value="1"/>
</dbReference>
<sequence length="180" mass="20514">MAMGVPSVTNQLIMGSWTEKGGLENDELVMEGKNVADASELLVMAETKREQSMFGWLRVQIKAHELRTKSKTELLRQLDDYQQELAQLRVSKVIGGAASKLSKIGVVRKSIARVLTVYNQNQKAKLRAALGSKKHVPLDLRRKKTRAIRRQLSKHEKSIKTLKQQKKESYFPKRRYALKA</sequence>
<dbReference type="FunFam" id="6.10.250.3450:FF:000001">
    <property type="entry name" value="60S ribosomal protein L35"/>
    <property type="match status" value="1"/>
</dbReference>
<dbReference type="InterPro" id="IPR001854">
    <property type="entry name" value="Ribosomal_uL29"/>
</dbReference>
<dbReference type="NCBIfam" id="TIGR00012">
    <property type="entry name" value="L29"/>
    <property type="match status" value="1"/>
</dbReference>
<dbReference type="SUPFAM" id="SSF46561">
    <property type="entry name" value="Ribosomal protein L29 (L29p)"/>
    <property type="match status" value="1"/>
</dbReference>
<accession>A0AAV0U4C1</accession>
<dbReference type="Gene3D" id="6.10.250.3450">
    <property type="match status" value="1"/>
</dbReference>
<keyword evidence="6" id="KW-1185">Reference proteome</keyword>
<name>A0AAV0U4C1_9STRA</name>
<evidence type="ECO:0008006" key="8">
    <source>
        <dbReference type="Google" id="ProtNLM"/>
    </source>
</evidence>
<evidence type="ECO:0000313" key="4">
    <source>
        <dbReference type="EMBL" id="CAH0494010.1"/>
    </source>
</evidence>
<dbReference type="Proteomes" id="UP001159659">
    <property type="component" value="Unassembled WGS sequence"/>
</dbReference>
<gene>
    <name evidence="4" type="ORF">PFR001_LOCUS9093</name>
    <name evidence="5" type="ORF">PFR002_LOCUS6580</name>
</gene>
<proteinExistence type="inferred from homology"/>
<evidence type="ECO:0000256" key="1">
    <source>
        <dbReference type="ARBA" id="ARBA00009254"/>
    </source>
</evidence>
<dbReference type="Gene3D" id="1.10.287.310">
    <property type="match status" value="1"/>
</dbReference>
<dbReference type="CDD" id="cd00427">
    <property type="entry name" value="Ribosomal_L29_HIP"/>
    <property type="match status" value="1"/>
</dbReference>
<evidence type="ECO:0000256" key="2">
    <source>
        <dbReference type="ARBA" id="ARBA00022980"/>
    </source>
</evidence>
<dbReference type="InterPro" id="IPR036049">
    <property type="entry name" value="Ribosomal_uL29_sf"/>
</dbReference>
<keyword evidence="2" id="KW-0689">Ribosomal protein</keyword>
<dbReference type="GO" id="GO:0000463">
    <property type="term" value="P:maturation of LSU-rRNA from tricistronic rRNA transcript (SSU-rRNA, 5.8S rRNA, LSU-rRNA)"/>
    <property type="evidence" value="ECO:0007669"/>
    <property type="project" value="InterPro"/>
</dbReference>
<evidence type="ECO:0000313" key="6">
    <source>
        <dbReference type="Proteomes" id="UP001157938"/>
    </source>
</evidence>
<evidence type="ECO:0000256" key="3">
    <source>
        <dbReference type="ARBA" id="ARBA00023274"/>
    </source>
</evidence>
<dbReference type="GO" id="GO:0022625">
    <property type="term" value="C:cytosolic large ribosomal subunit"/>
    <property type="evidence" value="ECO:0007669"/>
    <property type="project" value="InterPro"/>
</dbReference>
<dbReference type="PROSITE" id="PS00579">
    <property type="entry name" value="RIBOSOMAL_L29"/>
    <property type="match status" value="1"/>
</dbReference>